<evidence type="ECO:0000256" key="2">
    <source>
        <dbReference type="ARBA" id="ARBA00005336"/>
    </source>
</evidence>
<keyword evidence="5 7" id="KW-0326">Glycosidase</keyword>
<protein>
    <recommendedName>
        <fullName evidence="3">beta-N-acetylhexosaminidase</fullName>
        <ecNumber evidence="3">3.2.1.52</ecNumber>
    </recommendedName>
</protein>
<dbReference type="PATRIC" id="fig|1220535.3.peg.145"/>
<accession>J9DI16</accession>
<dbReference type="SUPFAM" id="SSF51445">
    <property type="entry name" value="(Trans)glycosidases"/>
    <property type="match status" value="1"/>
</dbReference>
<organism evidence="7 8">
    <name type="scientific">alpha proteobacterium IMCC14465</name>
    <dbReference type="NCBI Taxonomy" id="1220535"/>
    <lineage>
        <taxon>Bacteria</taxon>
        <taxon>Pseudomonadati</taxon>
        <taxon>Pseudomonadota</taxon>
        <taxon>Alphaproteobacteria</taxon>
        <taxon>PS1 clade</taxon>
    </lineage>
</organism>
<dbReference type="Proteomes" id="UP000004836">
    <property type="component" value="Unassembled WGS sequence"/>
</dbReference>
<evidence type="ECO:0000313" key="7">
    <source>
        <dbReference type="EMBL" id="EJW21753.1"/>
    </source>
</evidence>
<dbReference type="GO" id="GO:0005975">
    <property type="term" value="P:carbohydrate metabolic process"/>
    <property type="evidence" value="ECO:0007669"/>
    <property type="project" value="InterPro"/>
</dbReference>
<evidence type="ECO:0000259" key="6">
    <source>
        <dbReference type="Pfam" id="PF00933"/>
    </source>
</evidence>
<gene>
    <name evidence="7" type="ORF">IMCC14465_01470</name>
</gene>
<dbReference type="Gene3D" id="3.20.20.300">
    <property type="entry name" value="Glycoside hydrolase, family 3, N-terminal domain"/>
    <property type="match status" value="1"/>
</dbReference>
<dbReference type="Pfam" id="PF00933">
    <property type="entry name" value="Glyco_hydro_3"/>
    <property type="match status" value="1"/>
</dbReference>
<comment type="catalytic activity">
    <reaction evidence="1">
        <text>Hydrolysis of terminal non-reducing N-acetyl-D-hexosamine residues in N-acetyl-beta-D-hexosaminides.</text>
        <dbReference type="EC" id="3.2.1.52"/>
    </reaction>
</comment>
<dbReference type="OrthoDB" id="9786661at2"/>
<evidence type="ECO:0000256" key="1">
    <source>
        <dbReference type="ARBA" id="ARBA00001231"/>
    </source>
</evidence>
<keyword evidence="4 7" id="KW-0378">Hydrolase</keyword>
<evidence type="ECO:0000313" key="8">
    <source>
        <dbReference type="Proteomes" id="UP000004836"/>
    </source>
</evidence>
<feature type="domain" description="Glycoside hydrolase family 3 N-terminal" evidence="6">
    <location>
        <begin position="31"/>
        <end position="293"/>
    </location>
</feature>
<evidence type="ECO:0000256" key="4">
    <source>
        <dbReference type="ARBA" id="ARBA00022801"/>
    </source>
</evidence>
<comment type="similarity">
    <text evidence="2">Belongs to the glycosyl hydrolase 3 family.</text>
</comment>
<dbReference type="EMBL" id="ALYF01000002">
    <property type="protein sequence ID" value="EJW21753.1"/>
    <property type="molecule type" value="Genomic_DNA"/>
</dbReference>
<dbReference type="eggNOG" id="COG1472">
    <property type="taxonomic scope" value="Bacteria"/>
</dbReference>
<reference evidence="7 8" key="1">
    <citation type="journal article" date="2012" name="J. Bacteriol.">
        <title>Genome Sequence of Strain IMCC14465, Isolated from the East Sea, Belonging to the PS1 Clade of Alphaproteobacteria.</title>
        <authorList>
            <person name="Yang S.J."/>
            <person name="Kang I."/>
            <person name="Cho J.C."/>
        </authorList>
    </citation>
    <scope>NUCLEOTIDE SEQUENCE [LARGE SCALE GENOMIC DNA]</scope>
    <source>
        <strain evidence="7 8">IMCC14465</strain>
    </source>
</reference>
<comment type="caution">
    <text evidence="7">The sequence shown here is derived from an EMBL/GenBank/DDBJ whole genome shotgun (WGS) entry which is preliminary data.</text>
</comment>
<dbReference type="EC" id="3.2.1.52" evidence="3"/>
<dbReference type="GO" id="GO:0009254">
    <property type="term" value="P:peptidoglycan turnover"/>
    <property type="evidence" value="ECO:0007669"/>
    <property type="project" value="TreeGrafter"/>
</dbReference>
<keyword evidence="8" id="KW-1185">Reference proteome</keyword>
<dbReference type="InterPro" id="IPR050226">
    <property type="entry name" value="NagZ_Beta-hexosaminidase"/>
</dbReference>
<name>J9DI16_9PROT</name>
<proteinExistence type="inferred from homology"/>
<dbReference type="NCBIfam" id="NF003740">
    <property type="entry name" value="PRK05337.1"/>
    <property type="match status" value="1"/>
</dbReference>
<dbReference type="STRING" id="1220535.IMCC14465_01470"/>
<evidence type="ECO:0000256" key="5">
    <source>
        <dbReference type="ARBA" id="ARBA00023295"/>
    </source>
</evidence>
<dbReference type="InterPro" id="IPR017853">
    <property type="entry name" value="GH"/>
</dbReference>
<sequence>MTARQAAIYGVSGPELTPDEIDYIRESNPLGFILFSRNIQSLEQVSHLVSHLKSFTKKGETLILIDQEGGRVARLRPPLVRDYPPADIYGKIYETSPENALRAAYLGAVLMAKELLSLGINVDCAPCLDLSLPQTSDVIGNRAFSANPEIVGHLGQAVAQGFLDEGALPVMKHIPGHGHGAVDSHEALPIVEAEFEDLVDDFAPFRQCNALPLAMTGHLVFSAIDAENVSTLSPSLIEKIIRGHIGFDGLLMTDDISMKALSPAISITQHAQNALQAGCDVVLHCNGEAKEMFPLMETLPVLTGKSLARAEKAMALLSRQQSPLNEETAQKEWLELISDHFPESPKNV</sequence>
<dbReference type="InterPro" id="IPR036962">
    <property type="entry name" value="Glyco_hydro_3_N_sf"/>
</dbReference>
<dbReference type="GO" id="GO:0004563">
    <property type="term" value="F:beta-N-acetylhexosaminidase activity"/>
    <property type="evidence" value="ECO:0007669"/>
    <property type="project" value="UniProtKB-EC"/>
</dbReference>
<dbReference type="InterPro" id="IPR001764">
    <property type="entry name" value="Glyco_hydro_3_N"/>
</dbReference>
<evidence type="ECO:0000256" key="3">
    <source>
        <dbReference type="ARBA" id="ARBA00012663"/>
    </source>
</evidence>
<dbReference type="PANTHER" id="PTHR30480">
    <property type="entry name" value="BETA-HEXOSAMINIDASE-RELATED"/>
    <property type="match status" value="1"/>
</dbReference>
<dbReference type="PANTHER" id="PTHR30480:SF13">
    <property type="entry name" value="BETA-HEXOSAMINIDASE"/>
    <property type="match status" value="1"/>
</dbReference>
<dbReference type="AlphaFoldDB" id="J9DI16"/>